<reference evidence="2" key="1">
    <citation type="submission" date="2020-02" db="EMBL/GenBank/DDBJ databases">
        <authorList>
            <person name="Meier V. D."/>
        </authorList>
    </citation>
    <scope>NUCLEOTIDE SEQUENCE</scope>
    <source>
        <strain evidence="2">AVDCRST_MAG49</strain>
    </source>
</reference>
<gene>
    <name evidence="2" type="ORF">AVDCRST_MAG49-784</name>
</gene>
<proteinExistence type="predicted"/>
<feature type="compositionally biased region" description="Pro residues" evidence="1">
    <location>
        <begin position="35"/>
        <end position="44"/>
    </location>
</feature>
<feature type="non-terminal residue" evidence="2">
    <location>
        <position position="75"/>
    </location>
</feature>
<feature type="non-terminal residue" evidence="2">
    <location>
        <position position="1"/>
    </location>
</feature>
<dbReference type="EMBL" id="CADCWG010000050">
    <property type="protein sequence ID" value="CAA9540357.1"/>
    <property type="molecule type" value="Genomic_DNA"/>
</dbReference>
<evidence type="ECO:0000256" key="1">
    <source>
        <dbReference type="SAM" id="MobiDB-lite"/>
    </source>
</evidence>
<name>A0A6J4U4Q3_9BACT</name>
<sequence length="75" mass="8110">APLPVGGGRRPLVRAPRAGPRRGPLARPDLGPRPGLVPRPPRPVVPWSFGRRGGRDLPRSGPHWPVLVAVRRGRV</sequence>
<organism evidence="2">
    <name type="scientific">uncultured Thermomicrobiales bacterium</name>
    <dbReference type="NCBI Taxonomy" id="1645740"/>
    <lineage>
        <taxon>Bacteria</taxon>
        <taxon>Pseudomonadati</taxon>
        <taxon>Thermomicrobiota</taxon>
        <taxon>Thermomicrobia</taxon>
        <taxon>Thermomicrobiales</taxon>
        <taxon>environmental samples</taxon>
    </lineage>
</organism>
<feature type="region of interest" description="Disordered" evidence="1">
    <location>
        <begin position="1"/>
        <end position="63"/>
    </location>
</feature>
<evidence type="ECO:0000313" key="2">
    <source>
        <dbReference type="EMBL" id="CAA9540357.1"/>
    </source>
</evidence>
<accession>A0A6J4U4Q3</accession>
<protein>
    <submittedName>
        <fullName evidence="2">Uncharacterized protein</fullName>
    </submittedName>
</protein>
<dbReference type="AlphaFoldDB" id="A0A6J4U4Q3"/>
<feature type="compositionally biased region" description="Low complexity" evidence="1">
    <location>
        <begin position="13"/>
        <end position="34"/>
    </location>
</feature>